<protein>
    <submittedName>
        <fullName evidence="1">Uncharacterized protein</fullName>
    </submittedName>
</protein>
<dbReference type="EMBL" id="FTOR01000012">
    <property type="protein sequence ID" value="SIT33334.1"/>
    <property type="molecule type" value="Genomic_DNA"/>
</dbReference>
<sequence>MTTQYAILLLTSIATCGFVQQRTEEPISDISPLINN</sequence>
<proteinExistence type="predicted"/>
<evidence type="ECO:0000313" key="2">
    <source>
        <dbReference type="Proteomes" id="UP000186917"/>
    </source>
</evidence>
<dbReference type="AlphaFoldDB" id="A0A1N7REC2"/>
<accession>A0A1N7REC2</accession>
<name>A0A1N7REC2_9BACT</name>
<keyword evidence="2" id="KW-1185">Reference proteome</keyword>
<reference evidence="2" key="1">
    <citation type="submission" date="2017-01" db="EMBL/GenBank/DDBJ databases">
        <authorList>
            <person name="Varghese N."/>
            <person name="Submissions S."/>
        </authorList>
    </citation>
    <scope>NUCLEOTIDE SEQUENCE [LARGE SCALE GENOMIC DNA]</scope>
    <source>
        <strain evidence="2">DSM 21054</strain>
    </source>
</reference>
<evidence type="ECO:0000313" key="1">
    <source>
        <dbReference type="EMBL" id="SIT33334.1"/>
    </source>
</evidence>
<dbReference type="Proteomes" id="UP000186917">
    <property type="component" value="Unassembled WGS sequence"/>
</dbReference>
<organism evidence="1 2">
    <name type="scientific">Filimonas lacunae</name>
    <dbReference type="NCBI Taxonomy" id="477680"/>
    <lineage>
        <taxon>Bacteria</taxon>
        <taxon>Pseudomonadati</taxon>
        <taxon>Bacteroidota</taxon>
        <taxon>Chitinophagia</taxon>
        <taxon>Chitinophagales</taxon>
        <taxon>Chitinophagaceae</taxon>
        <taxon>Filimonas</taxon>
    </lineage>
</organism>
<gene>
    <name evidence="1" type="ORF">SAMN05421788_112121</name>
</gene>
<dbReference type="STRING" id="477680.SAMN05421788_112121"/>